<evidence type="ECO:0000256" key="5">
    <source>
        <dbReference type="ARBA" id="ARBA00022723"/>
    </source>
</evidence>
<evidence type="ECO:0000313" key="13">
    <source>
        <dbReference type="EMBL" id="CAL8134390.1"/>
    </source>
</evidence>
<comment type="caution">
    <text evidence="13">The sequence shown here is derived from an EMBL/GenBank/DDBJ whole genome shotgun (WGS) entry which is preliminary data.</text>
</comment>
<keyword evidence="9" id="KW-0862">Zinc</keyword>
<comment type="catalytic activity">
    <reaction evidence="1">
        <text>[E2 ubiquitin-conjugating enzyme]-S-ubiquitinyl-L-cysteine + [acceptor protein]-L-lysine = [E2 ubiquitin-conjugating enzyme]-L-cysteine + [acceptor protein]-N(6)-ubiquitinyl-L-lysine.</text>
        <dbReference type="EC" id="2.3.2.31"/>
    </reaction>
</comment>
<dbReference type="Gene3D" id="3.30.40.10">
    <property type="entry name" value="Zinc/RING finger domain, C3HC4 (zinc finger)"/>
    <property type="match status" value="1"/>
</dbReference>
<keyword evidence="5" id="KW-0479">Metal-binding</keyword>
<dbReference type="InterPro" id="IPR002867">
    <property type="entry name" value="IBR_dom"/>
</dbReference>
<dbReference type="SUPFAM" id="SSF57850">
    <property type="entry name" value="RING/U-box"/>
    <property type="match status" value="3"/>
</dbReference>
<dbReference type="Pfam" id="PF22191">
    <property type="entry name" value="IBR_1"/>
    <property type="match status" value="1"/>
</dbReference>
<dbReference type="Pfam" id="PF01485">
    <property type="entry name" value="IBR"/>
    <property type="match status" value="1"/>
</dbReference>
<evidence type="ECO:0000256" key="3">
    <source>
        <dbReference type="ARBA" id="ARBA00012251"/>
    </source>
</evidence>
<keyword evidence="4" id="KW-0808">Transferase</keyword>
<evidence type="ECO:0000259" key="11">
    <source>
        <dbReference type="PROSITE" id="PS50089"/>
    </source>
</evidence>
<dbReference type="SMART" id="SM00647">
    <property type="entry name" value="IBR"/>
    <property type="match status" value="2"/>
</dbReference>
<evidence type="ECO:0000313" key="14">
    <source>
        <dbReference type="Proteomes" id="UP001642540"/>
    </source>
</evidence>
<dbReference type="PANTHER" id="PTHR11685">
    <property type="entry name" value="RBR FAMILY RING FINGER AND IBR DOMAIN-CONTAINING"/>
    <property type="match status" value="1"/>
</dbReference>
<evidence type="ECO:0000256" key="7">
    <source>
        <dbReference type="ARBA" id="ARBA00022771"/>
    </source>
</evidence>
<dbReference type="Gene3D" id="1.20.120.1750">
    <property type="match status" value="1"/>
</dbReference>
<dbReference type="EMBL" id="CAXLJM020000104">
    <property type="protein sequence ID" value="CAL8134390.1"/>
    <property type="molecule type" value="Genomic_DNA"/>
</dbReference>
<keyword evidence="7 10" id="KW-0863">Zinc-finger</keyword>
<keyword evidence="8" id="KW-0833">Ubl conjugation pathway</keyword>
<dbReference type="InterPro" id="IPR013083">
    <property type="entry name" value="Znf_RING/FYVE/PHD"/>
</dbReference>
<organism evidence="13 14">
    <name type="scientific">Orchesella dallaii</name>
    <dbReference type="NCBI Taxonomy" id="48710"/>
    <lineage>
        <taxon>Eukaryota</taxon>
        <taxon>Metazoa</taxon>
        <taxon>Ecdysozoa</taxon>
        <taxon>Arthropoda</taxon>
        <taxon>Hexapoda</taxon>
        <taxon>Collembola</taxon>
        <taxon>Entomobryomorpha</taxon>
        <taxon>Entomobryoidea</taxon>
        <taxon>Orchesellidae</taxon>
        <taxon>Orchesellinae</taxon>
        <taxon>Orchesella</taxon>
    </lineage>
</organism>
<feature type="domain" description="RING-type" evidence="12">
    <location>
        <begin position="174"/>
        <end position="394"/>
    </location>
</feature>
<comment type="similarity">
    <text evidence="2">Belongs to the RBR family. Ariadne subfamily.</text>
</comment>
<evidence type="ECO:0000256" key="10">
    <source>
        <dbReference type="PROSITE-ProRule" id="PRU00175"/>
    </source>
</evidence>
<dbReference type="InterPro" id="IPR048962">
    <property type="entry name" value="ARIH1-like_UBL"/>
</dbReference>
<gene>
    <name evidence="13" type="ORF">ODALV1_LOCUS25501</name>
</gene>
<sequence>MLTVEVEVEGTDAHMLVPYVNYVKEGKRIAADQLDCSAKLLKKLKLHMVVHDEEQPEEVGIGNVQEENDYHDAEVAEEVDEDFLVPTSLMSQFEILDPQELPQQMNILALQVQPKLEIGPAQVILLLNHFNWDVQKLFDSYFDENDCGQYFRDHGLPHKFSKMEDDLVVSSENREMECGICFSQFSLELQSTISYPQCQHHFCPTCSCEYIKTRIFEHGLQSSIQCPEVNCKVLLHEDYIKNVLHAELEMRNRYDLQVMNDFVIRNKHLQYCPGERCSKIWKMDVHDVAWNLQEVACYCGQSYCFSCTNEWHFPLTCKVNENWMKRVVVGSANLSCVWIYVNTKSCPSCSTRIEKNGGCNHMTCERCHHQFCWLCRTSWSGHHGPSICTRSRTMQLAQSSIAEPELPVEESQQKQFSLNVEKYLSHGYCYNMEKRLLQSSVNRMDKIRMASINQLSDALFYENAIKRILECRKFLQYSFAFIFYLDNDSQSEIFKSNIMDLDNAVDELAYFLQEDVPDHVIGENQTKIMHLTNYCKHRREALIGHASEGYFDERWRWSFNNHLVPELI</sequence>
<feature type="domain" description="RING-type" evidence="11">
    <location>
        <begin position="178"/>
        <end position="227"/>
    </location>
</feature>
<protein>
    <recommendedName>
        <fullName evidence="3">RBR-type E3 ubiquitin transferase</fullName>
        <ecNumber evidence="3">2.3.2.31</ecNumber>
    </recommendedName>
</protein>
<evidence type="ECO:0000256" key="1">
    <source>
        <dbReference type="ARBA" id="ARBA00001798"/>
    </source>
</evidence>
<dbReference type="Pfam" id="PF21235">
    <property type="entry name" value="UBA_ARI1"/>
    <property type="match status" value="1"/>
</dbReference>
<evidence type="ECO:0000256" key="4">
    <source>
        <dbReference type="ARBA" id="ARBA00022679"/>
    </source>
</evidence>
<proteinExistence type="inferred from homology"/>
<name>A0ABP1RS19_9HEXA</name>
<dbReference type="PROSITE" id="PS51873">
    <property type="entry name" value="TRIAD"/>
    <property type="match status" value="1"/>
</dbReference>
<dbReference type="EC" id="2.3.2.31" evidence="3"/>
<dbReference type="PROSITE" id="PS50089">
    <property type="entry name" value="ZF_RING_2"/>
    <property type="match status" value="1"/>
</dbReference>
<dbReference type="Proteomes" id="UP001642540">
    <property type="component" value="Unassembled WGS sequence"/>
</dbReference>
<dbReference type="InterPro" id="IPR001841">
    <property type="entry name" value="Znf_RING"/>
</dbReference>
<keyword evidence="14" id="KW-1185">Reference proteome</keyword>
<accession>A0ABP1RS19</accession>
<evidence type="ECO:0000256" key="6">
    <source>
        <dbReference type="ARBA" id="ARBA00022737"/>
    </source>
</evidence>
<reference evidence="13 14" key="1">
    <citation type="submission" date="2024-08" db="EMBL/GenBank/DDBJ databases">
        <authorList>
            <person name="Cucini C."/>
            <person name="Frati F."/>
        </authorList>
    </citation>
    <scope>NUCLEOTIDE SEQUENCE [LARGE SCALE GENOMIC DNA]</scope>
</reference>
<evidence type="ECO:0000256" key="8">
    <source>
        <dbReference type="ARBA" id="ARBA00022786"/>
    </source>
</evidence>
<evidence type="ECO:0000256" key="9">
    <source>
        <dbReference type="ARBA" id="ARBA00022833"/>
    </source>
</evidence>
<keyword evidence="6" id="KW-0677">Repeat</keyword>
<dbReference type="InterPro" id="IPR031127">
    <property type="entry name" value="E3_UB_ligase_RBR"/>
</dbReference>
<evidence type="ECO:0000256" key="2">
    <source>
        <dbReference type="ARBA" id="ARBA00005884"/>
    </source>
</evidence>
<evidence type="ECO:0000259" key="12">
    <source>
        <dbReference type="PROSITE" id="PS51873"/>
    </source>
</evidence>
<dbReference type="InterPro" id="IPR044066">
    <property type="entry name" value="TRIAD_supradom"/>
</dbReference>